<dbReference type="InterPro" id="IPR044516">
    <property type="entry name" value="UXS-like"/>
</dbReference>
<dbReference type="GO" id="GO:0048040">
    <property type="term" value="F:UDP-glucuronate decarboxylase activity"/>
    <property type="evidence" value="ECO:0007669"/>
    <property type="project" value="TreeGrafter"/>
</dbReference>
<dbReference type="PANTHER" id="PTHR43078">
    <property type="entry name" value="UDP-GLUCURONIC ACID DECARBOXYLASE-RELATED"/>
    <property type="match status" value="1"/>
</dbReference>
<keyword evidence="6" id="KW-1185">Reference proteome</keyword>
<evidence type="ECO:0000256" key="3">
    <source>
        <dbReference type="ARBA" id="ARBA00023027"/>
    </source>
</evidence>
<name>A0A8J5GU67_ZINOF</name>
<dbReference type="GO" id="GO:0042732">
    <property type="term" value="P:D-xylose metabolic process"/>
    <property type="evidence" value="ECO:0007669"/>
    <property type="project" value="InterPro"/>
</dbReference>
<dbReference type="GO" id="GO:0070403">
    <property type="term" value="F:NAD+ binding"/>
    <property type="evidence" value="ECO:0007669"/>
    <property type="project" value="InterPro"/>
</dbReference>
<evidence type="ECO:0000256" key="2">
    <source>
        <dbReference type="ARBA" id="ARBA00022793"/>
    </source>
</evidence>
<organism evidence="5 6">
    <name type="scientific">Zingiber officinale</name>
    <name type="common">Ginger</name>
    <name type="synonym">Amomum zingiber</name>
    <dbReference type="NCBI Taxonomy" id="94328"/>
    <lineage>
        <taxon>Eukaryota</taxon>
        <taxon>Viridiplantae</taxon>
        <taxon>Streptophyta</taxon>
        <taxon>Embryophyta</taxon>
        <taxon>Tracheophyta</taxon>
        <taxon>Spermatophyta</taxon>
        <taxon>Magnoliopsida</taxon>
        <taxon>Liliopsida</taxon>
        <taxon>Zingiberales</taxon>
        <taxon>Zingiberaceae</taxon>
        <taxon>Zingiber</taxon>
    </lineage>
</organism>
<evidence type="ECO:0000256" key="1">
    <source>
        <dbReference type="ARBA" id="ARBA00001911"/>
    </source>
</evidence>
<evidence type="ECO:0000256" key="4">
    <source>
        <dbReference type="ARBA" id="ARBA00023239"/>
    </source>
</evidence>
<reference evidence="5 6" key="1">
    <citation type="submission" date="2020-08" db="EMBL/GenBank/DDBJ databases">
        <title>Plant Genome Project.</title>
        <authorList>
            <person name="Zhang R.-G."/>
        </authorList>
    </citation>
    <scope>NUCLEOTIDE SEQUENCE [LARGE SCALE GENOMIC DNA]</scope>
    <source>
        <tissue evidence="5">Rhizome</tissue>
    </source>
</reference>
<proteinExistence type="predicted"/>
<dbReference type="InterPro" id="IPR036291">
    <property type="entry name" value="NAD(P)-bd_dom_sf"/>
</dbReference>
<protein>
    <submittedName>
        <fullName evidence="5">Uncharacterized protein</fullName>
    </submittedName>
</protein>
<comment type="caution">
    <text evidence="5">The sequence shown here is derived from an EMBL/GenBank/DDBJ whole genome shotgun (WGS) entry which is preliminary data.</text>
</comment>
<dbReference type="PANTHER" id="PTHR43078:SF6">
    <property type="entry name" value="UDP-GLUCURONIC ACID DECARBOXYLASE 1"/>
    <property type="match status" value="1"/>
</dbReference>
<sequence>MSQVRNAGIFNTYMPRMCIDDGQVVSNFVVQVLSGRILQLYREGDGKQTRSFQFFSDLVVRSCISDLFQLDVIIYLSNIYVVSGFFCFENGLNLDKLQCSQSFTLKVIPADITAFKLRNITGGGGLVKLMEGEHTSPFNLGNPGDFTMLELANVVQGMIDPNAKIEFEFRPNTARHHSGWEPKISLRDGLPLMRIFADHLDNDPSTTTTALTENGSF</sequence>
<keyword evidence="2" id="KW-0210">Decarboxylase</keyword>
<gene>
    <name evidence="5" type="ORF">ZIOFF_030991</name>
</gene>
<keyword evidence="4" id="KW-0456">Lyase</keyword>
<dbReference type="Gene3D" id="3.40.50.720">
    <property type="entry name" value="NAD(P)-binding Rossmann-like Domain"/>
    <property type="match status" value="2"/>
</dbReference>
<dbReference type="SUPFAM" id="SSF51735">
    <property type="entry name" value="NAD(P)-binding Rossmann-fold domains"/>
    <property type="match status" value="1"/>
</dbReference>
<dbReference type="GO" id="GO:0005737">
    <property type="term" value="C:cytoplasm"/>
    <property type="evidence" value="ECO:0007669"/>
    <property type="project" value="TreeGrafter"/>
</dbReference>
<accession>A0A8J5GU67</accession>
<comment type="cofactor">
    <cofactor evidence="1">
        <name>NAD(+)</name>
        <dbReference type="ChEBI" id="CHEBI:57540"/>
    </cofactor>
</comment>
<dbReference type="AlphaFoldDB" id="A0A8J5GU67"/>
<dbReference type="Proteomes" id="UP000734854">
    <property type="component" value="Unassembled WGS sequence"/>
</dbReference>
<dbReference type="EMBL" id="JACMSC010000008">
    <property type="protein sequence ID" value="KAG6512857.1"/>
    <property type="molecule type" value="Genomic_DNA"/>
</dbReference>
<evidence type="ECO:0000313" key="5">
    <source>
        <dbReference type="EMBL" id="KAG6512857.1"/>
    </source>
</evidence>
<evidence type="ECO:0000313" key="6">
    <source>
        <dbReference type="Proteomes" id="UP000734854"/>
    </source>
</evidence>
<keyword evidence="3" id="KW-0520">NAD</keyword>